<sequence>MQQTVLCRRTVQRFSTRPESPLREQPITESGLQALLRVERPVWSHVDGRRTVRETTAAILYVTRKPETAKFEPSGERVDLSPRQRPECYIKVLLGQHYDDAVSPASREAQSGLGLEQSLYHQVSERISRQDGDPSVTSRSCWDSTTMMQSHQHHGKPKAVSVWSKGTDGRDCSIPDSIAHQPKYFIWTFLTFPRQGPVLVLKEFHYVWKTQGRIQQTIIYLFGSVQSGRYTFVWIIPYTAGKLDSRLAKRRQHAMC</sequence>
<dbReference type="Proteomes" id="UP001283361">
    <property type="component" value="Unassembled WGS sequence"/>
</dbReference>
<accession>A0AAE1CZV9</accession>
<evidence type="ECO:0000313" key="2">
    <source>
        <dbReference type="Proteomes" id="UP001283361"/>
    </source>
</evidence>
<organism evidence="1 2">
    <name type="scientific">Elysia crispata</name>
    <name type="common">lettuce slug</name>
    <dbReference type="NCBI Taxonomy" id="231223"/>
    <lineage>
        <taxon>Eukaryota</taxon>
        <taxon>Metazoa</taxon>
        <taxon>Spiralia</taxon>
        <taxon>Lophotrochozoa</taxon>
        <taxon>Mollusca</taxon>
        <taxon>Gastropoda</taxon>
        <taxon>Heterobranchia</taxon>
        <taxon>Euthyneura</taxon>
        <taxon>Panpulmonata</taxon>
        <taxon>Sacoglossa</taxon>
        <taxon>Placobranchoidea</taxon>
        <taxon>Plakobranchidae</taxon>
        <taxon>Elysia</taxon>
    </lineage>
</organism>
<name>A0AAE1CZV9_9GAST</name>
<dbReference type="EMBL" id="JAWDGP010006036">
    <property type="protein sequence ID" value="KAK3748233.1"/>
    <property type="molecule type" value="Genomic_DNA"/>
</dbReference>
<gene>
    <name evidence="1" type="ORF">RRG08_039486</name>
</gene>
<keyword evidence="2" id="KW-1185">Reference proteome</keyword>
<dbReference type="AlphaFoldDB" id="A0AAE1CZV9"/>
<evidence type="ECO:0000313" key="1">
    <source>
        <dbReference type="EMBL" id="KAK3748233.1"/>
    </source>
</evidence>
<comment type="caution">
    <text evidence="1">The sequence shown here is derived from an EMBL/GenBank/DDBJ whole genome shotgun (WGS) entry which is preliminary data.</text>
</comment>
<reference evidence="1" key="1">
    <citation type="journal article" date="2023" name="G3 (Bethesda)">
        <title>A reference genome for the long-term kleptoplast-retaining sea slug Elysia crispata morphotype clarki.</title>
        <authorList>
            <person name="Eastman K.E."/>
            <person name="Pendleton A.L."/>
            <person name="Shaikh M.A."/>
            <person name="Suttiyut T."/>
            <person name="Ogas R."/>
            <person name="Tomko P."/>
            <person name="Gavelis G."/>
            <person name="Widhalm J.R."/>
            <person name="Wisecaver J.H."/>
        </authorList>
    </citation>
    <scope>NUCLEOTIDE SEQUENCE</scope>
    <source>
        <strain evidence="1">ECLA1</strain>
    </source>
</reference>
<protein>
    <submittedName>
        <fullName evidence="1">Uncharacterized protein</fullName>
    </submittedName>
</protein>
<proteinExistence type="predicted"/>